<reference evidence="2" key="1">
    <citation type="submission" date="2023-10" db="EMBL/GenBank/DDBJ databases">
        <authorList>
            <person name="Chen Y."/>
            <person name="Shah S."/>
            <person name="Dougan E. K."/>
            <person name="Thang M."/>
            <person name="Chan C."/>
        </authorList>
    </citation>
    <scope>NUCLEOTIDE SEQUENCE [LARGE SCALE GENOMIC DNA]</scope>
</reference>
<evidence type="ECO:0000313" key="2">
    <source>
        <dbReference type="EMBL" id="CAK0821584.1"/>
    </source>
</evidence>
<dbReference type="Proteomes" id="UP001189429">
    <property type="component" value="Unassembled WGS sequence"/>
</dbReference>
<name>A0ABN9RS97_9DINO</name>
<feature type="compositionally biased region" description="Low complexity" evidence="1">
    <location>
        <begin position="1"/>
        <end position="23"/>
    </location>
</feature>
<comment type="caution">
    <text evidence="2">The sequence shown here is derived from an EMBL/GenBank/DDBJ whole genome shotgun (WGS) entry which is preliminary data.</text>
</comment>
<evidence type="ECO:0000313" key="3">
    <source>
        <dbReference type="Proteomes" id="UP001189429"/>
    </source>
</evidence>
<dbReference type="EMBL" id="CAUYUJ010007668">
    <property type="protein sequence ID" value="CAK0821584.1"/>
    <property type="molecule type" value="Genomic_DNA"/>
</dbReference>
<proteinExistence type="predicted"/>
<keyword evidence="3" id="KW-1185">Reference proteome</keyword>
<sequence>MVAAALAGGSGASSVSGSDPGAGPKRRGLRASAPGGRLGARGPRSAGRCAVACWPWQRRAISRVASLPAISARQQDADDLARASRRSEIRCRLARERRRRLGLRSEADLLREQLECFAEAELPRQRSPGHRRPLAEAPVHGAPRLTPRALERHLAAYGPLQAEESRAALRSCGGASAAAAEVLEWKMRFHSGRDRRKRSAAECQVGPPSVASWGRLVWSSRARRTRSRVALSTWSLATLLNRFAHSAGP</sequence>
<accession>A0ABN9RS97</accession>
<feature type="compositionally biased region" description="Low complexity" evidence="1">
    <location>
        <begin position="30"/>
        <end position="44"/>
    </location>
</feature>
<protein>
    <submittedName>
        <fullName evidence="2">Uncharacterized protein</fullName>
    </submittedName>
</protein>
<evidence type="ECO:0000256" key="1">
    <source>
        <dbReference type="SAM" id="MobiDB-lite"/>
    </source>
</evidence>
<feature type="region of interest" description="Disordered" evidence="1">
    <location>
        <begin position="1"/>
        <end position="44"/>
    </location>
</feature>
<gene>
    <name evidence="2" type="ORF">PCOR1329_LOCUS22815</name>
</gene>
<organism evidence="2 3">
    <name type="scientific">Prorocentrum cordatum</name>
    <dbReference type="NCBI Taxonomy" id="2364126"/>
    <lineage>
        <taxon>Eukaryota</taxon>
        <taxon>Sar</taxon>
        <taxon>Alveolata</taxon>
        <taxon>Dinophyceae</taxon>
        <taxon>Prorocentrales</taxon>
        <taxon>Prorocentraceae</taxon>
        <taxon>Prorocentrum</taxon>
    </lineage>
</organism>